<proteinExistence type="inferred from homology"/>
<dbReference type="SUPFAM" id="SSF161098">
    <property type="entry name" value="MetI-like"/>
    <property type="match status" value="1"/>
</dbReference>
<evidence type="ECO:0000256" key="3">
    <source>
        <dbReference type="ARBA" id="ARBA00022448"/>
    </source>
</evidence>
<evidence type="ECO:0000256" key="1">
    <source>
        <dbReference type="ARBA" id="ARBA00004429"/>
    </source>
</evidence>
<evidence type="ECO:0000256" key="8">
    <source>
        <dbReference type="ARBA" id="ARBA00023136"/>
    </source>
</evidence>
<sequence>MWEILQTYWLYYLIGQYPDGPLGGLSLTLALAALALVLALPVGIVLALCRLSPYRLLRWPVTAVVYVVRGTPLLMVVFWAYFLLPTLTGHTTDQFNTMLAALVIFDGAYLAEIIRAGIQGIPKGQMESARSLGFDYLRAMRLVILPQALRNMLPSLVNQFVSTIKETSLGYIISLGEVSFVATQINTQLLTRPAEVYLLLGLTYFVLCFSLSRFAFWLERRLAAGAAHPGTR</sequence>
<comment type="similarity">
    <text evidence="2">Belongs to the binding-protein-dependent transport system permease family. HisMQ subfamily.</text>
</comment>
<dbReference type="InterPro" id="IPR035906">
    <property type="entry name" value="MetI-like_sf"/>
</dbReference>
<evidence type="ECO:0000313" key="14">
    <source>
        <dbReference type="EMBL" id="EPX55226.1"/>
    </source>
</evidence>
<keyword evidence="8 12" id="KW-0472">Membrane</keyword>
<keyword evidence="15" id="KW-1185">Reference proteome</keyword>
<keyword evidence="6" id="KW-0029">Amino-acid transport</keyword>
<dbReference type="GO" id="GO:0006865">
    <property type="term" value="P:amino acid transport"/>
    <property type="evidence" value="ECO:0007669"/>
    <property type="project" value="UniProtKB-KW"/>
</dbReference>
<feature type="transmembrane region" description="Helical" evidence="12">
    <location>
        <begin position="61"/>
        <end position="82"/>
    </location>
</feature>
<accession>S9NWF2</accession>
<evidence type="ECO:0000256" key="2">
    <source>
        <dbReference type="ARBA" id="ARBA00010072"/>
    </source>
</evidence>
<dbReference type="FunFam" id="1.10.3720.10:FF:000006">
    <property type="entry name" value="Glutamate/aspartate ABC transporter, permease protein GltK"/>
    <property type="match status" value="1"/>
</dbReference>
<dbReference type="CDD" id="cd06261">
    <property type="entry name" value="TM_PBP2"/>
    <property type="match status" value="1"/>
</dbReference>
<dbReference type="InterPro" id="IPR000515">
    <property type="entry name" value="MetI-like"/>
</dbReference>
<dbReference type="PANTHER" id="PTHR30614:SF21">
    <property type="entry name" value="AMINO ACID ABC TRANSPORTER PERMEASE"/>
    <property type="match status" value="1"/>
</dbReference>
<dbReference type="Pfam" id="PF00528">
    <property type="entry name" value="BPD_transp_1"/>
    <property type="match status" value="1"/>
</dbReference>
<comment type="caution">
    <text evidence="14">The sequence shown here is derived from an EMBL/GenBank/DDBJ whole genome shotgun (WGS) entry which is preliminary data.</text>
</comment>
<evidence type="ECO:0000256" key="6">
    <source>
        <dbReference type="ARBA" id="ARBA00022970"/>
    </source>
</evidence>
<reference evidence="14" key="1">
    <citation type="submission" date="2013-05" db="EMBL/GenBank/DDBJ databases">
        <title>Genome assembly of Cystobacter fuscus DSM 2262.</title>
        <authorList>
            <person name="Sharma G."/>
            <person name="Khatri I."/>
            <person name="Kaur C."/>
            <person name="Mayilraj S."/>
            <person name="Subramanian S."/>
        </authorList>
    </citation>
    <scope>NUCLEOTIDE SEQUENCE [LARGE SCALE GENOMIC DNA]</scope>
    <source>
        <strain evidence="14">DSM 2262</strain>
    </source>
</reference>
<evidence type="ECO:0000259" key="13">
    <source>
        <dbReference type="PROSITE" id="PS50928"/>
    </source>
</evidence>
<evidence type="ECO:0000256" key="7">
    <source>
        <dbReference type="ARBA" id="ARBA00022989"/>
    </source>
</evidence>
<dbReference type="PANTHER" id="PTHR30614">
    <property type="entry name" value="MEMBRANE COMPONENT OF AMINO ACID ABC TRANSPORTER"/>
    <property type="match status" value="1"/>
</dbReference>
<dbReference type="eggNOG" id="COG0765">
    <property type="taxonomic scope" value="Bacteria"/>
</dbReference>
<comment type="subcellular location">
    <subcellularLocation>
        <location evidence="1">Cell inner membrane</location>
        <topology evidence="1">Multi-pass membrane protein</topology>
    </subcellularLocation>
    <subcellularLocation>
        <location evidence="12">Cell membrane</location>
        <topology evidence="12">Multi-pass membrane protein</topology>
    </subcellularLocation>
</comment>
<dbReference type="NCBIfam" id="TIGR01726">
    <property type="entry name" value="HEQRo_perm_3TM"/>
    <property type="match status" value="1"/>
</dbReference>
<dbReference type="RefSeq" id="WP_002624465.1">
    <property type="nucleotide sequence ID" value="NZ_ANAH02000073.1"/>
</dbReference>
<dbReference type="Proteomes" id="UP000011682">
    <property type="component" value="Unassembled WGS sequence"/>
</dbReference>
<dbReference type="PROSITE" id="PS50928">
    <property type="entry name" value="ABC_TM1"/>
    <property type="match status" value="1"/>
</dbReference>
<feature type="transmembrane region" description="Helical" evidence="12">
    <location>
        <begin position="27"/>
        <end position="49"/>
    </location>
</feature>
<protein>
    <recommendedName>
        <fullName evidence="11">Glutamate/aspartate import permease protein GltK</fullName>
    </recommendedName>
</protein>
<dbReference type="AlphaFoldDB" id="S9NWF2"/>
<keyword evidence="7 12" id="KW-1133">Transmembrane helix</keyword>
<evidence type="ECO:0000256" key="12">
    <source>
        <dbReference type="RuleBase" id="RU363032"/>
    </source>
</evidence>
<dbReference type="InterPro" id="IPR043429">
    <property type="entry name" value="ArtM/GltK/GlnP/TcyL/YhdX-like"/>
</dbReference>
<name>S9NWF2_CYSF2</name>
<evidence type="ECO:0000256" key="10">
    <source>
        <dbReference type="ARBA" id="ARBA00062718"/>
    </source>
</evidence>
<feature type="domain" description="ABC transmembrane type-1" evidence="13">
    <location>
        <begin position="25"/>
        <end position="215"/>
    </location>
</feature>
<gene>
    <name evidence="14" type="ORF">D187_009433</name>
</gene>
<evidence type="ECO:0000256" key="9">
    <source>
        <dbReference type="ARBA" id="ARBA00060298"/>
    </source>
</evidence>
<dbReference type="EMBL" id="ANAH02000073">
    <property type="protein sequence ID" value="EPX55226.1"/>
    <property type="molecule type" value="Genomic_DNA"/>
</dbReference>
<evidence type="ECO:0000256" key="5">
    <source>
        <dbReference type="ARBA" id="ARBA00022692"/>
    </source>
</evidence>
<comment type="subunit">
    <text evidence="10">The complex is composed of two ATP-binding proteins (GltL), two transmembrane proteins (GltJ and GltK) and a solute-binding protein (GltI).</text>
</comment>
<organism evidence="14 15">
    <name type="scientific">Cystobacter fuscus (strain ATCC 25194 / DSM 2262 / NBRC 100088 / M29)</name>
    <dbReference type="NCBI Taxonomy" id="1242864"/>
    <lineage>
        <taxon>Bacteria</taxon>
        <taxon>Pseudomonadati</taxon>
        <taxon>Myxococcota</taxon>
        <taxon>Myxococcia</taxon>
        <taxon>Myxococcales</taxon>
        <taxon>Cystobacterineae</taxon>
        <taxon>Archangiaceae</taxon>
        <taxon>Cystobacter</taxon>
    </lineage>
</organism>
<evidence type="ECO:0000256" key="11">
    <source>
        <dbReference type="ARBA" id="ARBA00073645"/>
    </source>
</evidence>
<keyword evidence="5 12" id="KW-0812">Transmembrane</keyword>
<keyword evidence="4" id="KW-1003">Cell membrane</keyword>
<dbReference type="OrthoDB" id="9809799at2"/>
<evidence type="ECO:0000256" key="4">
    <source>
        <dbReference type="ARBA" id="ARBA00022475"/>
    </source>
</evidence>
<comment type="function">
    <text evidence="9">Part of the ABC transporter complex GltIJKL involved in glutamate and aspartate uptake. Probably responsible for the translocation of the substrate across the membrane.</text>
</comment>
<feature type="transmembrane region" description="Helical" evidence="12">
    <location>
        <begin position="196"/>
        <end position="216"/>
    </location>
</feature>
<evidence type="ECO:0000313" key="15">
    <source>
        <dbReference type="Proteomes" id="UP000011682"/>
    </source>
</evidence>
<dbReference type="InterPro" id="IPR010065">
    <property type="entry name" value="AA_ABC_transptr_permease_3TM"/>
</dbReference>
<keyword evidence="3 12" id="KW-0813">Transport</keyword>
<dbReference type="GO" id="GO:0022857">
    <property type="term" value="F:transmembrane transporter activity"/>
    <property type="evidence" value="ECO:0007669"/>
    <property type="project" value="InterPro"/>
</dbReference>
<dbReference type="GO" id="GO:0043190">
    <property type="term" value="C:ATP-binding cassette (ABC) transporter complex"/>
    <property type="evidence" value="ECO:0007669"/>
    <property type="project" value="InterPro"/>
</dbReference>
<dbReference type="Gene3D" id="1.10.3720.10">
    <property type="entry name" value="MetI-like"/>
    <property type="match status" value="1"/>
</dbReference>
<feature type="transmembrane region" description="Helical" evidence="12">
    <location>
        <begin position="94"/>
        <end position="111"/>
    </location>
</feature>